<dbReference type="EMBL" id="JAZHXJ010002179">
    <property type="protein sequence ID" value="KAL1840630.1"/>
    <property type="molecule type" value="Genomic_DNA"/>
</dbReference>
<gene>
    <name evidence="2" type="ORF">VTK73DRAFT_3715</name>
</gene>
<keyword evidence="3" id="KW-1185">Reference proteome</keyword>
<dbReference type="Proteomes" id="UP001586593">
    <property type="component" value="Unassembled WGS sequence"/>
</dbReference>
<name>A0ABR3VFK2_9PEZI</name>
<accession>A0ABR3VFK2</accession>
<comment type="caution">
    <text evidence="2">The sequence shown here is derived from an EMBL/GenBank/DDBJ whole genome shotgun (WGS) entry which is preliminary data.</text>
</comment>
<organism evidence="2 3">
    <name type="scientific">Phialemonium thermophilum</name>
    <dbReference type="NCBI Taxonomy" id="223376"/>
    <lineage>
        <taxon>Eukaryota</taxon>
        <taxon>Fungi</taxon>
        <taxon>Dikarya</taxon>
        <taxon>Ascomycota</taxon>
        <taxon>Pezizomycotina</taxon>
        <taxon>Sordariomycetes</taxon>
        <taxon>Sordariomycetidae</taxon>
        <taxon>Cephalothecales</taxon>
        <taxon>Cephalothecaceae</taxon>
        <taxon>Phialemonium</taxon>
    </lineage>
</organism>
<protein>
    <submittedName>
        <fullName evidence="2">Uncharacterized protein</fullName>
    </submittedName>
</protein>
<proteinExistence type="predicted"/>
<feature type="region of interest" description="Disordered" evidence="1">
    <location>
        <begin position="99"/>
        <end position="170"/>
    </location>
</feature>
<sequence length="170" mass="19650">MTLCLCRGAAQPRQGLPRVARRCANARRLPHGHFFPCLHPPGRISPDLYRLIMFLYLNIRLRRTTRLPSAGLYRDSLFLMGIGCRRLFLRPTCPLLSERTHPPHQTCPLPRRRRARFPVRRNRPTPPSPPAHLENPAARRRAAPEQPPPPSTSRAGRPRRRWCRDDRLGS</sequence>
<reference evidence="2 3" key="1">
    <citation type="journal article" date="2024" name="Commun. Biol.">
        <title>Comparative genomic analysis of thermophilic fungi reveals convergent evolutionary adaptations and gene losses.</title>
        <authorList>
            <person name="Steindorff A.S."/>
            <person name="Aguilar-Pontes M.V."/>
            <person name="Robinson A.J."/>
            <person name="Andreopoulos B."/>
            <person name="LaButti K."/>
            <person name="Kuo A."/>
            <person name="Mondo S."/>
            <person name="Riley R."/>
            <person name="Otillar R."/>
            <person name="Haridas S."/>
            <person name="Lipzen A."/>
            <person name="Grimwood J."/>
            <person name="Schmutz J."/>
            <person name="Clum A."/>
            <person name="Reid I.D."/>
            <person name="Moisan M.C."/>
            <person name="Butler G."/>
            <person name="Nguyen T.T.M."/>
            <person name="Dewar K."/>
            <person name="Conant G."/>
            <person name="Drula E."/>
            <person name="Henrissat B."/>
            <person name="Hansel C."/>
            <person name="Singer S."/>
            <person name="Hutchinson M.I."/>
            <person name="de Vries R.P."/>
            <person name="Natvig D.O."/>
            <person name="Powell A.J."/>
            <person name="Tsang A."/>
            <person name="Grigoriev I.V."/>
        </authorList>
    </citation>
    <scope>NUCLEOTIDE SEQUENCE [LARGE SCALE GENOMIC DNA]</scope>
    <source>
        <strain evidence="2 3">ATCC 24622</strain>
    </source>
</reference>
<evidence type="ECO:0000256" key="1">
    <source>
        <dbReference type="SAM" id="MobiDB-lite"/>
    </source>
</evidence>
<feature type="compositionally biased region" description="Basic residues" evidence="1">
    <location>
        <begin position="110"/>
        <end position="123"/>
    </location>
</feature>
<evidence type="ECO:0000313" key="2">
    <source>
        <dbReference type="EMBL" id="KAL1840630.1"/>
    </source>
</evidence>
<evidence type="ECO:0000313" key="3">
    <source>
        <dbReference type="Proteomes" id="UP001586593"/>
    </source>
</evidence>